<name>A0A0D7X7I0_9BACL</name>
<dbReference type="AlphaFoldDB" id="A0A0D7X7I0"/>
<dbReference type="GO" id="GO:0009303">
    <property type="term" value="P:rRNA transcription"/>
    <property type="evidence" value="ECO:0007669"/>
    <property type="project" value="TreeGrafter"/>
</dbReference>
<dbReference type="EMBL" id="JTHP01000002">
    <property type="protein sequence ID" value="KJD47366.1"/>
    <property type="molecule type" value="Genomic_DNA"/>
</dbReference>
<feature type="domain" description="CarD C-terminal" evidence="1">
    <location>
        <begin position="83"/>
        <end position="154"/>
    </location>
</feature>
<dbReference type="Proteomes" id="UP000032534">
    <property type="component" value="Unassembled WGS sequence"/>
</dbReference>
<dbReference type="RefSeq" id="WP_044644596.1">
    <property type="nucleotide sequence ID" value="NZ_JTHP01000002.1"/>
</dbReference>
<protein>
    <recommendedName>
        <fullName evidence="1">CarD C-terminal domain-containing protein</fullName>
    </recommendedName>
</protein>
<dbReference type="InterPro" id="IPR042215">
    <property type="entry name" value="CarD-like_C"/>
</dbReference>
<organism evidence="2 3">
    <name type="scientific">Paenibacillus terrae</name>
    <dbReference type="NCBI Taxonomy" id="159743"/>
    <lineage>
        <taxon>Bacteria</taxon>
        <taxon>Bacillati</taxon>
        <taxon>Bacillota</taxon>
        <taxon>Bacilli</taxon>
        <taxon>Bacillales</taxon>
        <taxon>Paenibacillaceae</taxon>
        <taxon>Paenibacillus</taxon>
    </lineage>
</organism>
<sequence>MVPSGKLLFYPMYGVCSMETGEEKSDLQDLLSCYSLYFPKQELHMLIPKQRAQQKGIRPLSNVDSILSSRALFFGEYARLPFNTSERRIVLQARIESGCLHDHFGIIRDMICAKGYNLKLNSHDRSILSLAREMLESELKYVLNISADDASTYLREDIEKRQRDFNTQRYSSVDN</sequence>
<comment type="caution">
    <text evidence="2">The sequence shown here is derived from an EMBL/GenBank/DDBJ whole genome shotgun (WGS) entry which is preliminary data.</text>
</comment>
<evidence type="ECO:0000313" key="2">
    <source>
        <dbReference type="EMBL" id="KJD47366.1"/>
    </source>
</evidence>
<dbReference type="PANTHER" id="PTHR38447:SF1">
    <property type="entry name" value="RNA POLYMERASE-BINDING TRANSCRIPTION FACTOR CARD"/>
    <property type="match status" value="1"/>
</dbReference>
<dbReference type="PANTHER" id="PTHR38447">
    <property type="entry name" value="TRANSCRIPTION FACTOR YDEB-RELATED"/>
    <property type="match status" value="1"/>
</dbReference>
<dbReference type="Gene3D" id="1.20.58.1290">
    <property type="entry name" value="CarD-like, C-terminal domain"/>
    <property type="match status" value="1"/>
</dbReference>
<proteinExistence type="predicted"/>
<reference evidence="2 3" key="1">
    <citation type="submission" date="2014-11" db="EMBL/GenBank/DDBJ databases">
        <title>Draft Genome Sequences of Paenibacillus polymyxa NRRL B-30509 and Paenibacillus terrae NRRL B-30644, Strains from a Poultry Environment that Produce Tridecaptin A and Paenicidins.</title>
        <authorList>
            <person name="van Belkum M.J."/>
            <person name="Lohans C.T."/>
            <person name="Vederas J.C."/>
        </authorList>
    </citation>
    <scope>NUCLEOTIDE SEQUENCE [LARGE SCALE GENOMIC DNA]</scope>
    <source>
        <strain evidence="2 3">NRRL B-30644</strain>
    </source>
</reference>
<gene>
    <name evidence="2" type="ORF">QD47_02255</name>
</gene>
<dbReference type="InterPro" id="IPR052531">
    <property type="entry name" value="CarD-like_regulator"/>
</dbReference>
<evidence type="ECO:0000259" key="1">
    <source>
        <dbReference type="Pfam" id="PF21095"/>
    </source>
</evidence>
<dbReference type="Gene3D" id="2.40.10.170">
    <property type="match status" value="1"/>
</dbReference>
<dbReference type="Pfam" id="PF21095">
    <property type="entry name" value="CarD_C"/>
    <property type="match status" value="1"/>
</dbReference>
<dbReference type="PATRIC" id="fig|159743.3.peg.497"/>
<accession>A0A0D7X7I0</accession>
<keyword evidence="3" id="KW-1185">Reference proteome</keyword>
<evidence type="ECO:0000313" key="3">
    <source>
        <dbReference type="Proteomes" id="UP000032534"/>
    </source>
</evidence>
<dbReference type="InterPro" id="IPR048792">
    <property type="entry name" value="CarD_C"/>
</dbReference>
<dbReference type="OrthoDB" id="9786074at2"/>